<keyword evidence="2" id="KW-1185">Reference proteome</keyword>
<sequence>MAEDHGLIELFNEAMDAFRAGEKQLARVLPSRRHIKLCCAHERKEHFRSSDPSLATCFMFDYAYALGVTHRQMKHYAELVREEPSFAAAMLSRLDGEVEEVPGFQAQGGGGGGGGPLDPFVNARYQYAVEK</sequence>
<name>M7SFV6_EUTLA</name>
<reference evidence="2" key="1">
    <citation type="journal article" date="2013" name="Genome Announc.">
        <title>Draft genome sequence of the grapevine dieback fungus Eutypa lata UCR-EL1.</title>
        <authorList>
            <person name="Blanco-Ulate B."/>
            <person name="Rolshausen P.E."/>
            <person name="Cantu D."/>
        </authorList>
    </citation>
    <scope>NUCLEOTIDE SEQUENCE [LARGE SCALE GENOMIC DNA]</scope>
    <source>
        <strain evidence="2">UCR-EL1</strain>
    </source>
</reference>
<accession>M7SFV6</accession>
<dbReference type="OrthoDB" id="6359816at2759"/>
<dbReference type="AlphaFoldDB" id="M7SFV6"/>
<evidence type="ECO:0000313" key="1">
    <source>
        <dbReference type="EMBL" id="EMR63047.1"/>
    </source>
</evidence>
<dbReference type="Proteomes" id="UP000012174">
    <property type="component" value="Unassembled WGS sequence"/>
</dbReference>
<dbReference type="STRING" id="1287681.M7SFV6"/>
<proteinExistence type="predicted"/>
<evidence type="ECO:0000313" key="2">
    <source>
        <dbReference type="Proteomes" id="UP000012174"/>
    </source>
</evidence>
<protein>
    <submittedName>
        <fullName evidence="1">Uncharacterized protein</fullName>
    </submittedName>
</protein>
<gene>
    <name evidence="1" type="ORF">UCREL1_10012</name>
</gene>
<organism evidence="1 2">
    <name type="scientific">Eutypa lata (strain UCR-EL1)</name>
    <name type="common">Grapevine dieback disease fungus</name>
    <name type="synonym">Eutypa armeniacae</name>
    <dbReference type="NCBI Taxonomy" id="1287681"/>
    <lineage>
        <taxon>Eukaryota</taxon>
        <taxon>Fungi</taxon>
        <taxon>Dikarya</taxon>
        <taxon>Ascomycota</taxon>
        <taxon>Pezizomycotina</taxon>
        <taxon>Sordariomycetes</taxon>
        <taxon>Xylariomycetidae</taxon>
        <taxon>Xylariales</taxon>
        <taxon>Diatrypaceae</taxon>
        <taxon>Eutypa</taxon>
    </lineage>
</organism>
<dbReference type="HOGENOM" id="CLU_1927588_0_0_1"/>
<dbReference type="KEGG" id="ela:UCREL1_10012"/>
<dbReference type="EMBL" id="KB707293">
    <property type="protein sequence ID" value="EMR63047.1"/>
    <property type="molecule type" value="Genomic_DNA"/>
</dbReference>